<gene>
    <name evidence="2" type="ORF">C8D97_102104</name>
</gene>
<accession>A0A316G1D6</accession>
<sequence length="352" mass="39550">MMPQKILHILSGDLWAGAEVQAYNLLLELNKEHQVIVCLLNAGVLSQRLADNCIKIHIIDESEHSFFSIIKSLTKLFMHYKPDIIHTHRTKENIVGSLANFFSTKARCVRTLHGAPEHTSHLKTKILRVIDAITGKLLQQHLVLVAPQLKESLIWPLNSMPQSVIYNAVNVDNIQRESLQSIAPITQSNAINVGFFGRFVSLKRIDLILDIAAGATTDIHFHLFGDGPEKPAIKQAINDKKLNNTVHLHGHIDNIYPFIKQMDLLMLLSDHEGLPMILLESLALGKPMITRDIQPFNELKLTKCISLDENFVNKCLDAIHKTTESGQVALPEKFTTAYMTQQLSKHVYMGTA</sequence>
<dbReference type="PANTHER" id="PTHR12526:SF630">
    <property type="entry name" value="GLYCOSYLTRANSFERASE"/>
    <property type="match status" value="1"/>
</dbReference>
<evidence type="ECO:0000313" key="3">
    <source>
        <dbReference type="Proteomes" id="UP000245790"/>
    </source>
</evidence>
<dbReference type="Proteomes" id="UP000245790">
    <property type="component" value="Unassembled WGS sequence"/>
</dbReference>
<comment type="caution">
    <text evidence="2">The sequence shown here is derived from an EMBL/GenBank/DDBJ whole genome shotgun (WGS) entry which is preliminary data.</text>
</comment>
<dbReference type="SUPFAM" id="SSF53756">
    <property type="entry name" value="UDP-Glycosyltransferase/glycogen phosphorylase"/>
    <property type="match status" value="1"/>
</dbReference>
<evidence type="ECO:0000313" key="2">
    <source>
        <dbReference type="EMBL" id="PWK53716.1"/>
    </source>
</evidence>
<protein>
    <submittedName>
        <fullName evidence="2">Glycosyltransferase involved in cell wall biosynthesis</fullName>
    </submittedName>
</protein>
<dbReference type="GO" id="GO:0016757">
    <property type="term" value="F:glycosyltransferase activity"/>
    <property type="evidence" value="ECO:0007669"/>
    <property type="project" value="UniProtKB-ARBA"/>
</dbReference>
<keyword evidence="2" id="KW-0808">Transferase</keyword>
<feature type="domain" description="Glycosyltransferase subfamily 4-like N-terminal" evidence="1">
    <location>
        <begin position="17"/>
        <end position="172"/>
    </location>
</feature>
<name>A0A316G1D6_9GAMM</name>
<keyword evidence="3" id="KW-1185">Reference proteome</keyword>
<dbReference type="Pfam" id="PF13692">
    <property type="entry name" value="Glyco_trans_1_4"/>
    <property type="match status" value="1"/>
</dbReference>
<dbReference type="AlphaFoldDB" id="A0A316G1D6"/>
<dbReference type="PANTHER" id="PTHR12526">
    <property type="entry name" value="GLYCOSYLTRANSFERASE"/>
    <property type="match status" value="1"/>
</dbReference>
<reference evidence="2 3" key="1">
    <citation type="submission" date="2018-05" db="EMBL/GenBank/DDBJ databases">
        <title>Genomic Encyclopedia of Type Strains, Phase IV (KMG-IV): sequencing the most valuable type-strain genomes for metagenomic binning, comparative biology and taxonomic classification.</title>
        <authorList>
            <person name="Goeker M."/>
        </authorList>
    </citation>
    <scope>NUCLEOTIDE SEQUENCE [LARGE SCALE GENOMIC DNA]</scope>
    <source>
        <strain evidence="2 3">DSM 25350</strain>
    </source>
</reference>
<dbReference type="InterPro" id="IPR028098">
    <property type="entry name" value="Glyco_trans_4-like_N"/>
</dbReference>
<proteinExistence type="predicted"/>
<dbReference type="Pfam" id="PF13439">
    <property type="entry name" value="Glyco_transf_4"/>
    <property type="match status" value="1"/>
</dbReference>
<evidence type="ECO:0000259" key="1">
    <source>
        <dbReference type="Pfam" id="PF13439"/>
    </source>
</evidence>
<dbReference type="RefSeq" id="WP_109761787.1">
    <property type="nucleotide sequence ID" value="NZ_QGGU01000002.1"/>
</dbReference>
<dbReference type="OrthoDB" id="9775208at2"/>
<dbReference type="Gene3D" id="3.40.50.2000">
    <property type="entry name" value="Glycogen Phosphorylase B"/>
    <property type="match status" value="2"/>
</dbReference>
<dbReference type="EMBL" id="QGGU01000002">
    <property type="protein sequence ID" value="PWK53716.1"/>
    <property type="molecule type" value="Genomic_DNA"/>
</dbReference>
<organism evidence="2 3">
    <name type="scientific">Pleionea mediterranea</name>
    <dbReference type="NCBI Taxonomy" id="523701"/>
    <lineage>
        <taxon>Bacteria</taxon>
        <taxon>Pseudomonadati</taxon>
        <taxon>Pseudomonadota</taxon>
        <taxon>Gammaproteobacteria</taxon>
        <taxon>Oceanospirillales</taxon>
        <taxon>Pleioneaceae</taxon>
        <taxon>Pleionea</taxon>
    </lineage>
</organism>
<dbReference type="CDD" id="cd03811">
    <property type="entry name" value="GT4_GT28_WabH-like"/>
    <property type="match status" value="1"/>
</dbReference>